<protein>
    <recommendedName>
        <fullName evidence="2">VOC family protein</fullName>
    </recommendedName>
</protein>
<proteinExistence type="predicted"/>
<name>A0A7C3AAJ7_9BACT</name>
<organism evidence="1">
    <name type="scientific">Thermorudis sp</name>
    <dbReference type="NCBI Taxonomy" id="1969470"/>
    <lineage>
        <taxon>Bacteria</taxon>
        <taxon>Pseudomonadati</taxon>
        <taxon>Thermomicrobiota</taxon>
        <taxon>Thermomicrobia</taxon>
        <taxon>Thermomicrobia incertae sedis</taxon>
        <taxon>Thermorudis</taxon>
    </lineage>
</organism>
<sequence>MKVKIGVSFYYVGDIKAAIAAYSSLLGRTTSYADDDWARFDLAGSALALHLHPELPRTKCSGP</sequence>
<comment type="caution">
    <text evidence="1">The sequence shown here is derived from an EMBL/GenBank/DDBJ whole genome shotgun (WGS) entry which is preliminary data.</text>
</comment>
<gene>
    <name evidence="1" type="ORF">ENP13_04630</name>
</gene>
<evidence type="ECO:0008006" key="2">
    <source>
        <dbReference type="Google" id="ProtNLM"/>
    </source>
</evidence>
<accession>A0A7C3AAJ7</accession>
<dbReference type="Gene3D" id="3.10.180.10">
    <property type="entry name" value="2,3-Dihydroxybiphenyl 1,2-Dioxygenase, domain 1"/>
    <property type="match status" value="1"/>
</dbReference>
<dbReference type="AlphaFoldDB" id="A0A7C3AAJ7"/>
<reference evidence="1" key="1">
    <citation type="journal article" date="2020" name="mSystems">
        <title>Genome- and Community-Level Interaction Insights into Carbon Utilization and Element Cycling Functions of Hydrothermarchaeota in Hydrothermal Sediment.</title>
        <authorList>
            <person name="Zhou Z."/>
            <person name="Liu Y."/>
            <person name="Xu W."/>
            <person name="Pan J."/>
            <person name="Luo Z.H."/>
            <person name="Li M."/>
        </authorList>
    </citation>
    <scope>NUCLEOTIDE SEQUENCE [LARGE SCALE GENOMIC DNA]</scope>
    <source>
        <strain evidence="1">SpSt-192</strain>
    </source>
</reference>
<dbReference type="InterPro" id="IPR029068">
    <property type="entry name" value="Glyas_Bleomycin-R_OHBP_Dase"/>
</dbReference>
<dbReference type="EMBL" id="DSID01000360">
    <property type="protein sequence ID" value="HEX70513.1"/>
    <property type="molecule type" value="Genomic_DNA"/>
</dbReference>
<evidence type="ECO:0000313" key="1">
    <source>
        <dbReference type="EMBL" id="HEX70513.1"/>
    </source>
</evidence>
<dbReference type="SUPFAM" id="SSF54593">
    <property type="entry name" value="Glyoxalase/Bleomycin resistance protein/Dihydroxybiphenyl dioxygenase"/>
    <property type="match status" value="1"/>
</dbReference>